<dbReference type="Pfam" id="PF10881">
    <property type="entry name" value="DUF2726"/>
    <property type="match status" value="1"/>
</dbReference>
<proteinExistence type="predicted"/>
<protein>
    <submittedName>
        <fullName evidence="2">DUF2726 domain-containing protein</fullName>
    </submittedName>
</protein>
<comment type="caution">
    <text evidence="2">The sequence shown here is derived from an EMBL/GenBank/DDBJ whole genome shotgun (WGS) entry which is preliminary data.</text>
</comment>
<sequence length="158" mass="18365">MKFILILLVIIAVIATLLKLYKPSDASFPYAKKSYLLSKAEKSFYHVLQTCLNDTHIVFPKVRLGDVFYVTNKEKQRFYMYKILPKHVDFLICDKQSLRPLAAIELDDSSHRGKERDDDFKNNVFLSAGLPLYRIKASYNYNPVQIQETLREVLITQG</sequence>
<reference evidence="2" key="1">
    <citation type="submission" date="2019-10" db="EMBL/GenBank/DDBJ databases">
        <title>Metagenomic sequencing of thiosulfate-disproportionating enrichment culture.</title>
        <authorList>
            <person name="Umezawa K."/>
            <person name="Kojima H."/>
            <person name="Fukui M."/>
        </authorList>
    </citation>
    <scope>NUCLEOTIDE SEQUENCE</scope>
    <source>
        <strain evidence="2">45J</strain>
    </source>
</reference>
<feature type="domain" description="DUF2726" evidence="1">
    <location>
        <begin position="34"/>
        <end position="152"/>
    </location>
</feature>
<name>A0A5J4L3Y4_9ZZZZ</name>
<dbReference type="AlphaFoldDB" id="A0A5J4L3Y4"/>
<dbReference type="EMBL" id="BLAB01000001">
    <property type="protein sequence ID" value="GER93497.1"/>
    <property type="molecule type" value="Genomic_DNA"/>
</dbReference>
<evidence type="ECO:0000259" key="1">
    <source>
        <dbReference type="Pfam" id="PF10881"/>
    </source>
</evidence>
<dbReference type="InterPro" id="IPR024402">
    <property type="entry name" value="DUF2726"/>
</dbReference>
<gene>
    <name evidence="2" type="ORF">A45J_1241</name>
</gene>
<evidence type="ECO:0000313" key="2">
    <source>
        <dbReference type="EMBL" id="GER93497.1"/>
    </source>
</evidence>
<organism evidence="2">
    <name type="scientific">hot springs metagenome</name>
    <dbReference type="NCBI Taxonomy" id="433727"/>
    <lineage>
        <taxon>unclassified sequences</taxon>
        <taxon>metagenomes</taxon>
        <taxon>ecological metagenomes</taxon>
    </lineage>
</organism>
<accession>A0A5J4L3Y4</accession>